<dbReference type="InterPro" id="IPR005269">
    <property type="entry name" value="LOG"/>
</dbReference>
<dbReference type="EMBL" id="DRLD01000152">
    <property type="protein sequence ID" value="HED10116.1"/>
    <property type="molecule type" value="Genomic_DNA"/>
</dbReference>
<dbReference type="PANTHER" id="PTHR43393:SF3">
    <property type="entry name" value="LYSINE DECARBOXYLASE-LIKE PROTEIN"/>
    <property type="match status" value="1"/>
</dbReference>
<organism evidence="3">
    <name type="scientific">Caldithrix abyssi</name>
    <dbReference type="NCBI Taxonomy" id="187145"/>
    <lineage>
        <taxon>Bacteria</taxon>
        <taxon>Pseudomonadati</taxon>
        <taxon>Calditrichota</taxon>
        <taxon>Calditrichia</taxon>
        <taxon>Calditrichales</taxon>
        <taxon>Calditrichaceae</taxon>
        <taxon>Caldithrix</taxon>
    </lineage>
</organism>
<dbReference type="Gene3D" id="3.40.50.450">
    <property type="match status" value="1"/>
</dbReference>
<comment type="similarity">
    <text evidence="2">Belongs to the LOG family.</text>
</comment>
<dbReference type="NCBIfam" id="TIGR00730">
    <property type="entry name" value="Rossman fold protein, TIGR00730 family"/>
    <property type="match status" value="1"/>
</dbReference>
<dbReference type="GO" id="GO:0008714">
    <property type="term" value="F:AMP nucleosidase activity"/>
    <property type="evidence" value="ECO:0007669"/>
    <property type="project" value="UniProtKB-EC"/>
</dbReference>
<reference evidence="3" key="1">
    <citation type="journal article" date="2020" name="mSystems">
        <title>Genome- and Community-Level Interaction Insights into Carbon Utilization and Element Cycling Functions of Hydrothermarchaeota in Hydrothermal Sediment.</title>
        <authorList>
            <person name="Zhou Z."/>
            <person name="Liu Y."/>
            <person name="Xu W."/>
            <person name="Pan J."/>
            <person name="Luo Z.H."/>
            <person name="Li M."/>
        </authorList>
    </citation>
    <scope>NUCLEOTIDE SEQUENCE [LARGE SCALE GENOMIC DNA]</scope>
    <source>
        <strain evidence="3">HyVt-456</strain>
    </source>
</reference>
<sequence>MEKLEKAQKAYKNLEFLNSKAARPLRIQAEYFEPHDRFRRLGIKSTIIFFGSARIKPMDKARAAYDEAQERYSRRVSRQSEQALKQAEKMLTLSRYYEDAVELSKRLTQWTMEHNNGKQRYIVTTGGGPGIMEAANRGAMEAGGQSIGLNISLPMEQYPNPYITPELNFEFHYFFMRKYWFLYLAKAVVVFPGGFGTLDEMMEVLTLIQTKKVNKKMPFILFGKEFWDSILNIDALVEWGTISARDVNLFSYVDSVDEAMEMLKKGLKA</sequence>
<dbReference type="Proteomes" id="UP000886005">
    <property type="component" value="Unassembled WGS sequence"/>
</dbReference>
<keyword evidence="2" id="KW-0378">Hydrolase</keyword>
<dbReference type="SUPFAM" id="SSF102405">
    <property type="entry name" value="MCP/YpsA-like"/>
    <property type="match status" value="1"/>
</dbReference>
<protein>
    <recommendedName>
        <fullName evidence="2">Cytokinin riboside 5'-monophosphate phosphoribohydrolase</fullName>
        <ecNumber evidence="2">3.2.2.n1</ecNumber>
    </recommendedName>
</protein>
<evidence type="ECO:0000313" key="3">
    <source>
        <dbReference type="EMBL" id="HED10116.1"/>
    </source>
</evidence>
<name>A0A7V1LLB9_CALAY</name>
<dbReference type="GO" id="GO:0005829">
    <property type="term" value="C:cytosol"/>
    <property type="evidence" value="ECO:0007669"/>
    <property type="project" value="TreeGrafter"/>
</dbReference>
<dbReference type="GO" id="GO:0009691">
    <property type="term" value="P:cytokinin biosynthetic process"/>
    <property type="evidence" value="ECO:0007669"/>
    <property type="project" value="UniProtKB-UniRule"/>
</dbReference>
<dbReference type="InterPro" id="IPR052341">
    <property type="entry name" value="LOG_family_nucleotidases"/>
</dbReference>
<comment type="catalytic activity">
    <reaction evidence="1">
        <text>AMP + H2O = D-ribose 5-phosphate + adenine</text>
        <dbReference type="Rhea" id="RHEA:20129"/>
        <dbReference type="ChEBI" id="CHEBI:15377"/>
        <dbReference type="ChEBI" id="CHEBI:16708"/>
        <dbReference type="ChEBI" id="CHEBI:78346"/>
        <dbReference type="ChEBI" id="CHEBI:456215"/>
        <dbReference type="EC" id="3.2.2.4"/>
    </reaction>
</comment>
<comment type="caution">
    <text evidence="3">The sequence shown here is derived from an EMBL/GenBank/DDBJ whole genome shotgun (WGS) entry which is preliminary data.</text>
</comment>
<gene>
    <name evidence="3" type="ORF">ENJ10_05480</name>
</gene>
<dbReference type="Pfam" id="PF03641">
    <property type="entry name" value="Lysine_decarbox"/>
    <property type="match status" value="1"/>
</dbReference>
<proteinExistence type="inferred from homology"/>
<dbReference type="InterPro" id="IPR031100">
    <property type="entry name" value="LOG_fam"/>
</dbReference>
<dbReference type="PANTHER" id="PTHR43393">
    <property type="entry name" value="CYTOKININ RIBOSIDE 5'-MONOPHOSPHATE PHOSPHORIBOHYDROLASE"/>
    <property type="match status" value="1"/>
</dbReference>
<dbReference type="EC" id="3.2.2.n1" evidence="2"/>
<evidence type="ECO:0000256" key="2">
    <source>
        <dbReference type="RuleBase" id="RU363015"/>
    </source>
</evidence>
<keyword evidence="2" id="KW-0203">Cytokinin biosynthesis</keyword>
<evidence type="ECO:0000256" key="1">
    <source>
        <dbReference type="ARBA" id="ARBA00000274"/>
    </source>
</evidence>
<dbReference type="AlphaFoldDB" id="A0A7V1LLB9"/>
<accession>A0A7V1LLB9</accession>